<evidence type="ECO:0000313" key="10">
    <source>
        <dbReference type="EMBL" id="QBX54691.1"/>
    </source>
</evidence>
<feature type="transmembrane region" description="Helical" evidence="6">
    <location>
        <begin position="208"/>
        <end position="226"/>
    </location>
</feature>
<dbReference type="SMART" id="SM00052">
    <property type="entry name" value="EAL"/>
    <property type="match status" value="1"/>
</dbReference>
<dbReference type="NCBIfam" id="TIGR00254">
    <property type="entry name" value="GGDEF"/>
    <property type="match status" value="1"/>
</dbReference>
<dbReference type="Gene3D" id="3.30.450.20">
    <property type="entry name" value="PAS domain"/>
    <property type="match status" value="1"/>
</dbReference>
<dbReference type="RefSeq" id="WP_135266663.1">
    <property type="nucleotide sequence ID" value="NZ_CP038436.1"/>
</dbReference>
<dbReference type="EMBL" id="CP038436">
    <property type="protein sequence ID" value="QBX54691.1"/>
    <property type="molecule type" value="Genomic_DNA"/>
</dbReference>
<feature type="transmembrane region" description="Helical" evidence="6">
    <location>
        <begin position="232"/>
        <end position="250"/>
    </location>
</feature>
<dbReference type="InterPro" id="IPR029787">
    <property type="entry name" value="Nucleotide_cyclase"/>
</dbReference>
<keyword evidence="3 6" id="KW-0812">Transmembrane</keyword>
<feature type="transmembrane region" description="Helical" evidence="6">
    <location>
        <begin position="283"/>
        <end position="305"/>
    </location>
</feature>
<dbReference type="SUPFAM" id="SSF141868">
    <property type="entry name" value="EAL domain-like"/>
    <property type="match status" value="1"/>
</dbReference>
<name>A0A4P7IG53_9ACTN</name>
<dbReference type="CDD" id="cd01949">
    <property type="entry name" value="GGDEF"/>
    <property type="match status" value="1"/>
</dbReference>
<feature type="transmembrane region" description="Helical" evidence="6">
    <location>
        <begin position="59"/>
        <end position="77"/>
    </location>
</feature>
<dbReference type="SUPFAM" id="SSF55073">
    <property type="entry name" value="Nucleotide cyclase"/>
    <property type="match status" value="1"/>
</dbReference>
<dbReference type="InterPro" id="IPR035919">
    <property type="entry name" value="EAL_sf"/>
</dbReference>
<dbReference type="SMART" id="SM00091">
    <property type="entry name" value="PAS"/>
    <property type="match status" value="1"/>
</dbReference>
<evidence type="ECO:0000256" key="4">
    <source>
        <dbReference type="ARBA" id="ARBA00022989"/>
    </source>
</evidence>
<proteinExistence type="predicted"/>
<dbReference type="InterPro" id="IPR052155">
    <property type="entry name" value="Biofilm_reg_signaling"/>
</dbReference>
<keyword evidence="11" id="KW-1185">Reference proteome</keyword>
<feature type="transmembrane region" description="Helical" evidence="6">
    <location>
        <begin position="34"/>
        <end position="52"/>
    </location>
</feature>
<feature type="transmembrane region" description="Helical" evidence="6">
    <location>
        <begin position="122"/>
        <end position="144"/>
    </location>
</feature>
<dbReference type="Pfam" id="PF08448">
    <property type="entry name" value="PAS_4"/>
    <property type="match status" value="1"/>
</dbReference>
<dbReference type="GO" id="GO:0005886">
    <property type="term" value="C:plasma membrane"/>
    <property type="evidence" value="ECO:0007669"/>
    <property type="project" value="UniProtKB-SubCell"/>
</dbReference>
<evidence type="ECO:0000259" key="9">
    <source>
        <dbReference type="PROSITE" id="PS50887"/>
    </source>
</evidence>
<dbReference type="Gene3D" id="3.20.20.450">
    <property type="entry name" value="EAL domain"/>
    <property type="match status" value="1"/>
</dbReference>
<feature type="transmembrane region" description="Helical" evidence="6">
    <location>
        <begin position="156"/>
        <end position="177"/>
    </location>
</feature>
<evidence type="ECO:0000256" key="1">
    <source>
        <dbReference type="ARBA" id="ARBA00004651"/>
    </source>
</evidence>
<dbReference type="Pfam" id="PF00563">
    <property type="entry name" value="EAL"/>
    <property type="match status" value="1"/>
</dbReference>
<dbReference type="CDD" id="cd00130">
    <property type="entry name" value="PAS"/>
    <property type="match status" value="1"/>
</dbReference>
<gene>
    <name evidence="10" type="ORF">EXE58_03895</name>
</gene>
<evidence type="ECO:0000256" key="5">
    <source>
        <dbReference type="ARBA" id="ARBA00023136"/>
    </source>
</evidence>
<dbReference type="InterPro" id="IPR000014">
    <property type="entry name" value="PAS"/>
</dbReference>
<dbReference type="AlphaFoldDB" id="A0A4P7IG53"/>
<dbReference type="InterPro" id="IPR000160">
    <property type="entry name" value="GGDEF_dom"/>
</dbReference>
<dbReference type="KEGG" id="nsn:EXE58_03895"/>
<organism evidence="10 11">
    <name type="scientific">Nocardioides seonyuensis</name>
    <dbReference type="NCBI Taxonomy" id="2518371"/>
    <lineage>
        <taxon>Bacteria</taxon>
        <taxon>Bacillati</taxon>
        <taxon>Actinomycetota</taxon>
        <taxon>Actinomycetes</taxon>
        <taxon>Propionibacteriales</taxon>
        <taxon>Nocardioidaceae</taxon>
        <taxon>Nocardioides</taxon>
    </lineage>
</organism>
<dbReference type="PROSITE" id="PS50112">
    <property type="entry name" value="PAS"/>
    <property type="match status" value="1"/>
</dbReference>
<feature type="domain" description="EAL" evidence="8">
    <location>
        <begin position="633"/>
        <end position="885"/>
    </location>
</feature>
<dbReference type="Proteomes" id="UP000294853">
    <property type="component" value="Chromosome"/>
</dbReference>
<reference evidence="10 11" key="1">
    <citation type="submission" date="2019-03" db="EMBL/GenBank/DDBJ databases">
        <title>Three New Species of Nocardioides, Nocardioides euryhalodurans sp. nov., Nocardioides seonyuensis sp. nov. and Nocardioides eburneoflavus sp. nov. Iolated from Soil.</title>
        <authorList>
            <person name="Roh S.G."/>
            <person name="Lee C."/>
            <person name="Kim M.-K."/>
            <person name="Kim S.B."/>
        </authorList>
    </citation>
    <scope>NUCLEOTIDE SEQUENCE [LARGE SCALE GENOMIC DNA]</scope>
    <source>
        <strain evidence="10 11">MMS17-SY207-3</strain>
    </source>
</reference>
<dbReference type="Pfam" id="PF00990">
    <property type="entry name" value="GGDEF"/>
    <property type="match status" value="1"/>
</dbReference>
<feature type="transmembrane region" description="Helical" evidence="6">
    <location>
        <begin position="257"/>
        <end position="277"/>
    </location>
</feature>
<keyword evidence="4 6" id="KW-1133">Transmembrane helix</keyword>
<evidence type="ECO:0000313" key="11">
    <source>
        <dbReference type="Proteomes" id="UP000294853"/>
    </source>
</evidence>
<dbReference type="FunFam" id="3.30.70.270:FF:000001">
    <property type="entry name" value="Diguanylate cyclase domain protein"/>
    <property type="match status" value="1"/>
</dbReference>
<dbReference type="InterPro" id="IPR001633">
    <property type="entry name" value="EAL_dom"/>
</dbReference>
<evidence type="ECO:0000259" key="7">
    <source>
        <dbReference type="PROSITE" id="PS50112"/>
    </source>
</evidence>
<dbReference type="PANTHER" id="PTHR44757">
    <property type="entry name" value="DIGUANYLATE CYCLASE DGCP"/>
    <property type="match status" value="1"/>
</dbReference>
<feature type="domain" description="PAS" evidence="7">
    <location>
        <begin position="333"/>
        <end position="377"/>
    </location>
</feature>
<dbReference type="SUPFAM" id="SSF55785">
    <property type="entry name" value="PYP-like sensor domain (PAS domain)"/>
    <property type="match status" value="1"/>
</dbReference>
<dbReference type="PROSITE" id="PS50883">
    <property type="entry name" value="EAL"/>
    <property type="match status" value="1"/>
</dbReference>
<dbReference type="Gene3D" id="3.30.70.270">
    <property type="match status" value="1"/>
</dbReference>
<dbReference type="OrthoDB" id="5241402at2"/>
<dbReference type="PROSITE" id="PS50887">
    <property type="entry name" value="GGDEF"/>
    <property type="match status" value="1"/>
</dbReference>
<dbReference type="InterPro" id="IPR043128">
    <property type="entry name" value="Rev_trsase/Diguanyl_cyclase"/>
</dbReference>
<dbReference type="PANTHER" id="PTHR44757:SF2">
    <property type="entry name" value="BIOFILM ARCHITECTURE MAINTENANCE PROTEIN MBAA"/>
    <property type="match status" value="1"/>
</dbReference>
<dbReference type="NCBIfam" id="TIGR00229">
    <property type="entry name" value="sensory_box"/>
    <property type="match status" value="1"/>
</dbReference>
<dbReference type="InterPro" id="IPR007895">
    <property type="entry name" value="MASE1"/>
</dbReference>
<keyword evidence="5 6" id="KW-0472">Membrane</keyword>
<evidence type="ECO:0000256" key="3">
    <source>
        <dbReference type="ARBA" id="ARBA00022692"/>
    </source>
</evidence>
<dbReference type="InterPro" id="IPR013656">
    <property type="entry name" value="PAS_4"/>
</dbReference>
<dbReference type="SMART" id="SM00267">
    <property type="entry name" value="GGDEF"/>
    <property type="match status" value="1"/>
</dbReference>
<protein>
    <submittedName>
        <fullName evidence="10">EAL domain-containing protein</fullName>
    </submittedName>
</protein>
<feature type="domain" description="GGDEF" evidence="9">
    <location>
        <begin position="490"/>
        <end position="622"/>
    </location>
</feature>
<dbReference type="CDD" id="cd01948">
    <property type="entry name" value="EAL"/>
    <property type="match status" value="1"/>
</dbReference>
<comment type="subcellular location">
    <subcellularLocation>
        <location evidence="1">Cell membrane</location>
        <topology evidence="1">Multi-pass membrane protein</topology>
    </subcellularLocation>
</comment>
<dbReference type="Pfam" id="PF05231">
    <property type="entry name" value="MASE1"/>
    <property type="match status" value="1"/>
</dbReference>
<dbReference type="InterPro" id="IPR035965">
    <property type="entry name" value="PAS-like_dom_sf"/>
</dbReference>
<evidence type="ECO:0000256" key="2">
    <source>
        <dbReference type="ARBA" id="ARBA00022475"/>
    </source>
</evidence>
<accession>A0A4P7IG53</accession>
<evidence type="ECO:0000256" key="6">
    <source>
        <dbReference type="SAM" id="Phobius"/>
    </source>
</evidence>
<keyword evidence="2" id="KW-1003">Cell membrane</keyword>
<evidence type="ECO:0000259" key="8">
    <source>
        <dbReference type="PROSITE" id="PS50883"/>
    </source>
</evidence>
<sequence>MTTARGSLARLAGWTLAFVVAGLAGRGTAIDGQGLALVWPAAGVAVLWLASGDRAQRRVDVAVLGLVSFVINVTTGAPADLSLVLVVCNVGQAVAFVELSRRWLPHLRGFGGHEPLRRVGDLITFFAAALVACALAAAVGVVGLEVTLDSGSLVNFLVWWGRNTTGILVVGLLGILLREAIGEDRPSTLVALRRVGASMVSTSGVRGVEITVLTVLSTSLYAFVFIHPQGHPFAFLLLVFTFWAALRFTPLTVHMHAIGAGTVAITATLYDLGPFLVLDDLAFRALISQVFYIMVVVAGLALALTHSEERSVSARLAVLLESSKLREEAVTTSRDRAERLFQDAPHGVAVLDTSGVIRQVNPALCDLLGSWASDLVGLELASFGDDHADATLHQHILAVVADAASAREEAIWTFRTLDGSQRVVSLSSTLLRDADGPGRHAVLTNVVDISERHRYQERLTYLADHDPLTGLANRRKFQHELQLHLKREDAGGAVLMLDLDHFKDVNDSLGHGVGDQLLVLLARALRGRLREGDVFARLGGDEFAVLLPEADLGVAERAAEDIVALVREHMSQLDGVQRRVTVSVGGVVIEPDDSTVSLLATADTMLYDAKEAGRNRVAVLDRRVHAQPEGSARMMWAERIDTALARDDFELHLQPILDVATGRVTGAEALLRMRYDGEIVMPGQFLPVAERSETIVQLDRWVVRRAVELLATLQSTDPGFRLSINLSAKSVHGLSIEDELRAALELHGADPRGLVLEITETAALRHIDEAREFIERLRPLGCRFALDDFGAGFGSFYYFKNLHFDVVKIDGQFVDGCAGSPMNRAIISSVAQMATELGKTTVAEFVTDSATLEVVDTLGVDFAQGYHVGRPIPVDDFIGVMHAREQTPSVVS</sequence>